<proteinExistence type="predicted"/>
<organism evidence="1 3">
    <name type="scientific">Didymodactylos carnosus</name>
    <dbReference type="NCBI Taxonomy" id="1234261"/>
    <lineage>
        <taxon>Eukaryota</taxon>
        <taxon>Metazoa</taxon>
        <taxon>Spiralia</taxon>
        <taxon>Gnathifera</taxon>
        <taxon>Rotifera</taxon>
        <taxon>Eurotatoria</taxon>
        <taxon>Bdelloidea</taxon>
        <taxon>Philodinida</taxon>
        <taxon>Philodinidae</taxon>
        <taxon>Didymodactylos</taxon>
    </lineage>
</organism>
<evidence type="ECO:0000313" key="2">
    <source>
        <dbReference type="EMBL" id="CAF4421940.1"/>
    </source>
</evidence>
<dbReference type="EMBL" id="CAJOBA010076822">
    <property type="protein sequence ID" value="CAF4421940.1"/>
    <property type="molecule type" value="Genomic_DNA"/>
</dbReference>
<evidence type="ECO:0000313" key="3">
    <source>
        <dbReference type="Proteomes" id="UP000677228"/>
    </source>
</evidence>
<sequence>MPDGSILLLKTCQVKMKMKTSITEVR</sequence>
<reference evidence="1" key="1">
    <citation type="submission" date="2021-02" db="EMBL/GenBank/DDBJ databases">
        <authorList>
            <person name="Nowell W R."/>
        </authorList>
    </citation>
    <scope>NUCLEOTIDE SEQUENCE</scope>
</reference>
<dbReference type="Proteomes" id="UP000682733">
    <property type="component" value="Unassembled WGS sequence"/>
</dbReference>
<comment type="caution">
    <text evidence="1">The sequence shown here is derived from an EMBL/GenBank/DDBJ whole genome shotgun (WGS) entry which is preliminary data.</text>
</comment>
<name>A0A8S2G2S4_9BILA</name>
<protein>
    <submittedName>
        <fullName evidence="1">Uncharacterized protein</fullName>
    </submittedName>
</protein>
<dbReference type="Proteomes" id="UP000677228">
    <property type="component" value="Unassembled WGS sequence"/>
</dbReference>
<dbReference type="AlphaFoldDB" id="A0A8S2G2S4"/>
<gene>
    <name evidence="1" type="ORF">OVA965_LOCUS42552</name>
    <name evidence="2" type="ORF">TMI583_LOCUS44496</name>
</gene>
<evidence type="ECO:0000313" key="1">
    <source>
        <dbReference type="EMBL" id="CAF1608997.1"/>
    </source>
</evidence>
<dbReference type="EMBL" id="CAJNOK010052668">
    <property type="protein sequence ID" value="CAF1608997.1"/>
    <property type="molecule type" value="Genomic_DNA"/>
</dbReference>
<accession>A0A8S2G2S4</accession>
<feature type="non-terminal residue" evidence="1">
    <location>
        <position position="1"/>
    </location>
</feature>